<comment type="caution">
    <text evidence="2">The sequence shown here is derived from an EMBL/GenBank/DDBJ whole genome shotgun (WGS) entry which is preliminary data.</text>
</comment>
<accession>A0ABU4JCK9</accession>
<dbReference type="SUPFAM" id="SSF69279">
    <property type="entry name" value="Phage tail proteins"/>
    <property type="match status" value="1"/>
</dbReference>
<name>A0ABU4JCK9_9FLAO</name>
<dbReference type="Gene3D" id="3.55.50.10">
    <property type="entry name" value="Baseplate protein-like domains"/>
    <property type="match status" value="1"/>
</dbReference>
<dbReference type="EMBL" id="JAMXLT020000001">
    <property type="protein sequence ID" value="MDW8547397.1"/>
    <property type="molecule type" value="Genomic_DNA"/>
</dbReference>
<feature type="domain" description="Gp5/Type VI secretion system Vgr protein OB-fold" evidence="1">
    <location>
        <begin position="398"/>
        <end position="476"/>
    </location>
</feature>
<dbReference type="Pfam" id="PF05954">
    <property type="entry name" value="Phage_GPD"/>
    <property type="match status" value="1"/>
</dbReference>
<proteinExistence type="predicted"/>
<reference evidence="2 3" key="1">
    <citation type="submission" date="2023-11" db="EMBL/GenBank/DDBJ databases">
        <title>First isolation, identification, and characterization of non-pathogenic Epilithonimonas ginsengisoli isolated from diseased farmed rainbow trout (Oncorhynchus mykiss) in Chile.</title>
        <authorList>
            <person name="Miranda C.D."/>
            <person name="Irgang R."/>
            <person name="Concha C."/>
            <person name="Rojas R."/>
            <person name="Avendano R."/>
        </authorList>
    </citation>
    <scope>NUCLEOTIDE SEQUENCE [LARGE SCALE GENOMIC DNA]</scope>
    <source>
        <strain evidence="2 3">FP99</strain>
    </source>
</reference>
<evidence type="ECO:0000313" key="2">
    <source>
        <dbReference type="EMBL" id="MDW8547397.1"/>
    </source>
</evidence>
<dbReference type="Proteomes" id="UP001204439">
    <property type="component" value="Unassembled WGS sequence"/>
</dbReference>
<organism evidence="2 3">
    <name type="scientific">Epilithonimonas ginsengisoli</name>
    <dbReference type="NCBI Taxonomy" id="1245592"/>
    <lineage>
        <taxon>Bacteria</taxon>
        <taxon>Pseudomonadati</taxon>
        <taxon>Bacteroidota</taxon>
        <taxon>Flavobacteriia</taxon>
        <taxon>Flavobacteriales</taxon>
        <taxon>Weeksellaceae</taxon>
        <taxon>Chryseobacterium group</taxon>
        <taxon>Epilithonimonas</taxon>
    </lineage>
</organism>
<sequence>MQNDKLWKKQPTSKIYNSNAIDVNQIFGINRVVGLKIIVEGTVINHYNHFSLNQSACKHHSFELKLPHDALEKSENHELNEAQNFLGKRLTVVFSYKGVPDGPERTFVGVILSVEYEQEEGNLGIIVLSGYSPTILLDAAPHTQSFGGSSSVSLNTIADAVIKEALNNNYDFRIDCGYVKNISYSSQYNETHYNYLARMAEAYGEQFFYDGEVLHFGTLPPPEDPLRLIYKSNISDVKLKMKATHVNPTFYGYNSSKNEKLTTGKSTVKHVSDIANRAQQIAEKTFTTPSLRIAPIRSSTSMDIAASQKGAAGSKVAEVFVTSGKTSIPFLYPGCTAEINMRKKDSSQTSYFTKLIITETQHEVDGKGNYQGTFEAIAADSGFLPRPEFEYPNAETQMATVISNTDPQNQGRVQVRFDWQLHETTDFIRVMTPDAGSSEKVSKNRGFMAIPEIGDQVMVDFIHNHPDRPFVMGGLFHGKVAGGGGSGNNIKSISSKSGNIIQFNDINGIEIKDRNGNHVTLSGTGDVTTSVSNNATENVGVMHSINVGSKEGGGSNAVLKMDNAGNVSITCDKEIKFETGTSSMTMKSDGTIEISGKKISIIGEDVLLGGTKLATVGSSGEGSVKITGGTDVTIKATEVDIN</sequence>
<gene>
    <name evidence="2" type="ORF">NG800_000650</name>
</gene>
<dbReference type="Gene3D" id="2.30.110.50">
    <property type="match status" value="1"/>
</dbReference>
<dbReference type="SUPFAM" id="SSF69255">
    <property type="entry name" value="gp5 N-terminal domain-like"/>
    <property type="match status" value="1"/>
</dbReference>
<evidence type="ECO:0000259" key="1">
    <source>
        <dbReference type="Pfam" id="PF04717"/>
    </source>
</evidence>
<dbReference type="SUPFAM" id="SSF69349">
    <property type="entry name" value="Phage fibre proteins"/>
    <property type="match status" value="1"/>
</dbReference>
<protein>
    <submittedName>
        <fullName evidence="2">Phage baseplate assembly protein V</fullName>
    </submittedName>
</protein>
<dbReference type="InterPro" id="IPR037026">
    <property type="entry name" value="Vgr_OB-fold_dom_sf"/>
</dbReference>
<dbReference type="InterPro" id="IPR006531">
    <property type="entry name" value="Gp5/Vgr_OB"/>
</dbReference>
<dbReference type="Pfam" id="PF04717">
    <property type="entry name" value="Phage_base_V"/>
    <property type="match status" value="1"/>
</dbReference>
<keyword evidence="3" id="KW-1185">Reference proteome</keyword>
<dbReference type="Gene3D" id="2.40.50.230">
    <property type="entry name" value="Gp5 N-terminal domain"/>
    <property type="match status" value="1"/>
</dbReference>
<evidence type="ECO:0000313" key="3">
    <source>
        <dbReference type="Proteomes" id="UP001204439"/>
    </source>
</evidence>